<dbReference type="EMBL" id="CAKXZT010000168">
    <property type="protein sequence ID" value="CAH2408470.1"/>
    <property type="molecule type" value="Genomic_DNA"/>
</dbReference>
<organism evidence="1 2">
    <name type="scientific">Mesorhizobium escarrei</name>
    <dbReference type="NCBI Taxonomy" id="666018"/>
    <lineage>
        <taxon>Bacteria</taxon>
        <taxon>Pseudomonadati</taxon>
        <taxon>Pseudomonadota</taxon>
        <taxon>Alphaproteobacteria</taxon>
        <taxon>Hyphomicrobiales</taxon>
        <taxon>Phyllobacteriaceae</taxon>
        <taxon>Mesorhizobium</taxon>
    </lineage>
</organism>
<evidence type="ECO:0000313" key="2">
    <source>
        <dbReference type="Proteomes" id="UP001153050"/>
    </source>
</evidence>
<gene>
    <name evidence="1" type="ORF">MES5069_70088</name>
</gene>
<evidence type="ECO:0000313" key="1">
    <source>
        <dbReference type="EMBL" id="CAH2408470.1"/>
    </source>
</evidence>
<proteinExistence type="predicted"/>
<name>A0ABM9EGJ5_9HYPH</name>
<keyword evidence="2" id="KW-1185">Reference proteome</keyword>
<protein>
    <submittedName>
        <fullName evidence="1">Uncharacterized protein</fullName>
    </submittedName>
</protein>
<reference evidence="1 2" key="1">
    <citation type="submission" date="2022-03" db="EMBL/GenBank/DDBJ databases">
        <authorList>
            <person name="Brunel B."/>
        </authorList>
    </citation>
    <scope>NUCLEOTIDE SEQUENCE [LARGE SCALE GENOMIC DNA]</scope>
    <source>
        <strain evidence="1">STM5069sample</strain>
    </source>
</reference>
<dbReference type="Proteomes" id="UP001153050">
    <property type="component" value="Unassembled WGS sequence"/>
</dbReference>
<accession>A0ABM9EGJ5</accession>
<comment type="caution">
    <text evidence="1">The sequence shown here is derived from an EMBL/GenBank/DDBJ whole genome shotgun (WGS) entry which is preliminary data.</text>
</comment>
<sequence length="62" mass="7108">MRLRTFVCADAGFASIRWRCFAALFLRRNAEHRNSDIENLLPREGGGLLPQHFATGEYPCVR</sequence>